<feature type="compositionally biased region" description="Acidic residues" evidence="1">
    <location>
        <begin position="309"/>
        <end position="331"/>
    </location>
</feature>
<feature type="compositionally biased region" description="Acidic residues" evidence="1">
    <location>
        <begin position="119"/>
        <end position="160"/>
    </location>
</feature>
<feature type="compositionally biased region" description="Basic residues" evidence="1">
    <location>
        <begin position="346"/>
        <end position="363"/>
    </location>
</feature>
<feature type="compositionally biased region" description="Basic and acidic residues" evidence="1">
    <location>
        <begin position="213"/>
        <end position="223"/>
    </location>
</feature>
<feature type="compositionally biased region" description="Basic and acidic residues" evidence="1">
    <location>
        <begin position="979"/>
        <end position="989"/>
    </location>
</feature>
<feature type="compositionally biased region" description="Low complexity" evidence="1">
    <location>
        <begin position="758"/>
        <end position="772"/>
    </location>
</feature>
<feature type="compositionally biased region" description="Low complexity" evidence="1">
    <location>
        <begin position="726"/>
        <end position="744"/>
    </location>
</feature>
<dbReference type="AlphaFoldDB" id="A0A8X7T2X8"/>
<dbReference type="Proteomes" id="UP000078113">
    <property type="component" value="Unassembled WGS sequence"/>
</dbReference>
<feature type="compositionally biased region" description="Low complexity" evidence="1">
    <location>
        <begin position="224"/>
        <end position="234"/>
    </location>
</feature>
<protein>
    <submittedName>
        <fullName evidence="2">Uncharacterized protein</fullName>
    </submittedName>
</protein>
<reference evidence="2" key="1">
    <citation type="submission" date="2016-04" db="EMBL/GenBank/DDBJ databases">
        <authorList>
            <person name="Nguyen H.D."/>
            <person name="Samba Siva P."/>
            <person name="Cullis J."/>
            <person name="Levesque C.A."/>
            <person name="Hambleton S."/>
        </authorList>
    </citation>
    <scope>NUCLEOTIDE SEQUENCE</scope>
    <source>
        <strain evidence="2">DAOMC 236422</strain>
    </source>
</reference>
<evidence type="ECO:0000256" key="1">
    <source>
        <dbReference type="SAM" id="MobiDB-lite"/>
    </source>
</evidence>
<keyword evidence="3" id="KW-1185">Reference proteome</keyword>
<feature type="compositionally biased region" description="Low complexity" evidence="1">
    <location>
        <begin position="336"/>
        <end position="345"/>
    </location>
</feature>
<feature type="compositionally biased region" description="Low complexity" evidence="1">
    <location>
        <begin position="365"/>
        <end position="389"/>
    </location>
</feature>
<proteinExistence type="predicted"/>
<feature type="compositionally biased region" description="Gly residues" evidence="1">
    <location>
        <begin position="844"/>
        <end position="854"/>
    </location>
</feature>
<feature type="compositionally biased region" description="Polar residues" evidence="1">
    <location>
        <begin position="610"/>
        <end position="621"/>
    </location>
</feature>
<feature type="compositionally biased region" description="Gly residues" evidence="1">
    <location>
        <begin position="704"/>
        <end position="713"/>
    </location>
</feature>
<accession>A0A8X7T2X8</accession>
<feature type="compositionally biased region" description="Low complexity" evidence="1">
    <location>
        <begin position="275"/>
        <end position="288"/>
    </location>
</feature>
<evidence type="ECO:0000313" key="2">
    <source>
        <dbReference type="EMBL" id="KAE8266922.1"/>
    </source>
</evidence>
<feature type="compositionally biased region" description="Low complexity" evidence="1">
    <location>
        <begin position="483"/>
        <end position="512"/>
    </location>
</feature>
<name>A0A8X7T2X8_9BASI</name>
<feature type="region of interest" description="Disordered" evidence="1">
    <location>
        <begin position="812"/>
        <end position="861"/>
    </location>
</feature>
<sequence length="1021" mass="105850">MTEPEGSDRQAADVSGGAAVVAEDARMEEGQAAHHTEASAEDASAPDGNEPMSIDKAEDGAPEASAPVTTETEADVRMEVDQTADKAEEQPPAEATKVNTKAGSDSELSDLTELTDTGGESEDEDEEGEGKDEESEGEDEEGEDQDDGGEDEDDEGEDQDVPPPAPTPGEGSPVSLQDESEGDTENPKTRSGRLVKRPGTIGKGKHKSALDTAQRKGSDDPSRVKASSSRASSSYELIPTAEELAPSAAASGRHVKITVKYPRRPAGKADEVEAEAAASAVPGPSPSKGKGKLKGREVSRAKEPPASYEGEEFFDSDANAEDEDDGDDLQADDSYKAPAPASKAAIAKRKPINTPKQPKRNKTKTASSEAVSAAASTSTGAGTGASASSIEADPRPPQSSPSKKPAQPRTIKVVLGRPKPTVKQPTSEPAPRAGIIAQPSKAPAPTAQQAFGVPTSASAKAPIRKSRTQTTMIRPEVAVTSEPSTSASTSASATASSAALPPSAPAPSSSLAPPSPPVETKPPEAEDEEAKPVAEVPKKAKKDEPFTDQAQVRRAVKHLKKIRETLKAAEGKEDSLDAETLKRLKKEQAWATVLELRLKKTKELPGGVPESTSVEASTSAPRTAGESSAGPPRVRGQRLPDSEDEAEKAPQSPDPVMVQKRSKVKGKGKDKAQVDASPLKLKSEKGPTSDRANISIPGRERSGAGSGPIGASGQGTVQKRPGMSMAGAGTTTAGKTAVSAAGSAPGKTSGTVPAPAHASSTSSMTGSTAAAAGSGGSGGAGAGSSAAAAQGGTMEMWDSLYGISKPDIKPDTLHGLNIPKKAIPSGGSTSKSDSGSAARKGGKGKSGAGAGTSAGDGSLSSAVVDMRDAEKVIENGEEITDEQMAERRARDMAEYDDDSPAVNLLGYDENIMLIEEEMHRWDNDGLFGDSRHFSRIGSFFGRESSLPLEEFIVAVDRSLTRSEQYARVRAFKAARRARREQQEGAERRGNQYVDNEAASEPTYGEIDDPRGTPSMSKEEVQ</sequence>
<comment type="caution">
    <text evidence="2">The sequence shown here is derived from an EMBL/GenBank/DDBJ whole genome shotgun (WGS) entry which is preliminary data.</text>
</comment>
<feature type="compositionally biased region" description="Basic and acidic residues" evidence="1">
    <location>
        <begin position="1"/>
        <end position="11"/>
    </location>
</feature>
<organism evidence="2 3">
    <name type="scientific">Tilletia walkeri</name>
    <dbReference type="NCBI Taxonomy" id="117179"/>
    <lineage>
        <taxon>Eukaryota</taxon>
        <taxon>Fungi</taxon>
        <taxon>Dikarya</taxon>
        <taxon>Basidiomycota</taxon>
        <taxon>Ustilaginomycotina</taxon>
        <taxon>Exobasidiomycetes</taxon>
        <taxon>Tilletiales</taxon>
        <taxon>Tilletiaceae</taxon>
        <taxon>Tilletia</taxon>
    </lineage>
</organism>
<feature type="region of interest" description="Disordered" evidence="1">
    <location>
        <begin position="263"/>
        <end position="554"/>
    </location>
</feature>
<gene>
    <name evidence="2" type="ORF">A4X09_0g5419</name>
</gene>
<feature type="compositionally biased region" description="Low complexity" evidence="1">
    <location>
        <begin position="400"/>
        <end position="409"/>
    </location>
</feature>
<feature type="region of interest" description="Disordered" evidence="1">
    <location>
        <begin position="598"/>
        <end position="786"/>
    </location>
</feature>
<feature type="compositionally biased region" description="Low complexity" evidence="1">
    <location>
        <begin position="825"/>
        <end position="839"/>
    </location>
</feature>
<feature type="region of interest" description="Disordered" evidence="1">
    <location>
        <begin position="1"/>
        <end position="238"/>
    </location>
</feature>
<feature type="compositionally biased region" description="Basic and acidic residues" evidence="1">
    <location>
        <begin position="74"/>
        <end position="89"/>
    </location>
</feature>
<feature type="compositionally biased region" description="Basic and acidic residues" evidence="1">
    <location>
        <begin position="294"/>
        <end position="303"/>
    </location>
</feature>
<feature type="compositionally biased region" description="Low complexity" evidence="1">
    <location>
        <begin position="12"/>
        <end position="22"/>
    </location>
</feature>
<evidence type="ECO:0000313" key="3">
    <source>
        <dbReference type="Proteomes" id="UP000078113"/>
    </source>
</evidence>
<feature type="compositionally biased region" description="Basic and acidic residues" evidence="1">
    <location>
        <begin position="23"/>
        <end position="38"/>
    </location>
</feature>
<dbReference type="EMBL" id="LWDG02000278">
    <property type="protein sequence ID" value="KAE8266922.1"/>
    <property type="molecule type" value="Genomic_DNA"/>
</dbReference>
<feature type="compositionally biased region" description="Basic and acidic residues" evidence="1">
    <location>
        <begin position="530"/>
        <end position="545"/>
    </location>
</feature>
<reference evidence="2" key="2">
    <citation type="journal article" date="2019" name="IMA Fungus">
        <title>Genome sequencing and comparison of five Tilletia species to identify candidate genes for the detection of regulated species infecting wheat.</title>
        <authorList>
            <person name="Nguyen H.D.T."/>
            <person name="Sultana T."/>
            <person name="Kesanakurti P."/>
            <person name="Hambleton S."/>
        </authorList>
    </citation>
    <scope>NUCLEOTIDE SEQUENCE</scope>
    <source>
        <strain evidence="2">DAOMC 236422</strain>
    </source>
</reference>
<feature type="region of interest" description="Disordered" evidence="1">
    <location>
        <begin position="976"/>
        <end position="1021"/>
    </location>
</feature>
<feature type="compositionally biased region" description="Gly residues" evidence="1">
    <location>
        <begin position="773"/>
        <end position="782"/>
    </location>
</feature>